<dbReference type="PANTHER" id="PTHR40448:SF1">
    <property type="entry name" value="TWO-COMPONENT SENSOR HISTIDINE KINASE"/>
    <property type="match status" value="1"/>
</dbReference>
<dbReference type="GO" id="GO:0016301">
    <property type="term" value="F:kinase activity"/>
    <property type="evidence" value="ECO:0007669"/>
    <property type="project" value="UniProtKB-KW"/>
</dbReference>
<evidence type="ECO:0000256" key="1">
    <source>
        <dbReference type="SAM" id="Phobius"/>
    </source>
</evidence>
<feature type="transmembrane region" description="Helical" evidence="1">
    <location>
        <begin position="40"/>
        <end position="72"/>
    </location>
</feature>
<proteinExistence type="predicted"/>
<dbReference type="OrthoDB" id="1749546at2"/>
<feature type="transmembrane region" description="Helical" evidence="1">
    <location>
        <begin position="156"/>
        <end position="175"/>
    </location>
</feature>
<keyword evidence="3" id="KW-0808">Transferase</keyword>
<accession>A0A0C7R8N7</accession>
<feature type="transmembrane region" description="Helical" evidence="1">
    <location>
        <begin position="84"/>
        <end position="109"/>
    </location>
</feature>
<dbReference type="Proteomes" id="UP000049127">
    <property type="component" value="Unassembled WGS sequence"/>
</dbReference>
<dbReference type="GO" id="GO:0042802">
    <property type="term" value="F:identical protein binding"/>
    <property type="evidence" value="ECO:0007669"/>
    <property type="project" value="TreeGrafter"/>
</dbReference>
<reference evidence="4" key="1">
    <citation type="submission" date="2015-01" db="EMBL/GenBank/DDBJ databases">
        <authorList>
            <person name="Aslett M.A."/>
            <person name="De Silva N."/>
        </authorList>
    </citation>
    <scope>NUCLEOTIDE SEQUENCE [LARGE SCALE GENOMIC DNA]</scope>
    <source>
        <strain evidence="4">R28058</strain>
    </source>
</reference>
<evidence type="ECO:0000313" key="3">
    <source>
        <dbReference type="EMBL" id="CEQ05285.1"/>
    </source>
</evidence>
<organism evidence="3 4">
    <name type="scientific">Paraclostridium sordellii</name>
    <name type="common">Clostridium sordellii</name>
    <dbReference type="NCBI Taxonomy" id="1505"/>
    <lineage>
        <taxon>Bacteria</taxon>
        <taxon>Bacillati</taxon>
        <taxon>Bacillota</taxon>
        <taxon>Clostridia</taxon>
        <taxon>Peptostreptococcales</taxon>
        <taxon>Peptostreptococcaceae</taxon>
        <taxon>Paraclostridium</taxon>
    </lineage>
</organism>
<dbReference type="PANTHER" id="PTHR40448">
    <property type="entry name" value="TWO-COMPONENT SENSOR HISTIDINE KINASE"/>
    <property type="match status" value="1"/>
</dbReference>
<feature type="transmembrane region" description="Helical" evidence="1">
    <location>
        <begin position="7"/>
        <end position="28"/>
    </location>
</feature>
<dbReference type="InterPro" id="IPR032834">
    <property type="entry name" value="NatK-like_C"/>
</dbReference>
<dbReference type="Pfam" id="PF14501">
    <property type="entry name" value="HATPase_c_5"/>
    <property type="match status" value="1"/>
</dbReference>
<protein>
    <submittedName>
        <fullName evidence="3">Sensor histidine kinase VirS</fullName>
    </submittedName>
</protein>
<dbReference type="RefSeq" id="WP_055343137.1">
    <property type="nucleotide sequence ID" value="NZ_CDNI01000024.1"/>
</dbReference>
<dbReference type="EMBL" id="CEKZ01000024">
    <property type="protein sequence ID" value="CEQ05285.1"/>
    <property type="molecule type" value="Genomic_DNA"/>
</dbReference>
<feature type="transmembrane region" description="Helical" evidence="1">
    <location>
        <begin position="121"/>
        <end position="144"/>
    </location>
</feature>
<dbReference type="SUPFAM" id="SSF55874">
    <property type="entry name" value="ATPase domain of HSP90 chaperone/DNA topoisomerase II/histidine kinase"/>
    <property type="match status" value="1"/>
</dbReference>
<dbReference type="CDD" id="cd16935">
    <property type="entry name" value="HATPase_AgrC-ComD-like"/>
    <property type="match status" value="1"/>
</dbReference>
<keyword evidence="1" id="KW-1133">Transmembrane helix</keyword>
<feature type="domain" description="Sensor histidine kinase NatK-like C-terminal" evidence="2">
    <location>
        <begin position="327"/>
        <end position="430"/>
    </location>
</feature>
<gene>
    <name evidence="3" type="primary">virS_3</name>
    <name evidence="3" type="ORF">R28058_30021</name>
</gene>
<dbReference type="AlphaFoldDB" id="A0A0C7R8N7"/>
<keyword evidence="3" id="KW-0418">Kinase</keyword>
<sequence>MIINKTFVALITSLSLTTIAWICFKILLDYISNQKTSRKIRFITFLLCVIASVISTTSLKPLIYIITGFLFYKTNYKETLFRSVIITSAFWILIVTLKTIGLAVILRISNLSDFEASSYNYFSSLEIMTFSVLIFIATSVLYKYFKSYKYINKKHFIAIFFPICVNILSLSIVLVNKTNKVLGTDFINDFSVFLMGILMIFSNILMIFLFRKITRDNRIYIENKLMKEKMDMEYKYYMKVKENQDRVRQMYHDMKNHMACMQNLSNTSEGLNEYITEINTEIENCESCFNTGNLILDIVLNEKKEICLDKEIKFNAYIEFKKCGFIKVNDVCTIFSNLIDNAIEACDKLQEDKYISLKGSYINENFFVMKIENSKCNTIDIKGGNLITDKKDKLTHGIGLENVKRTIYSYDGEVDIKYDDKKFIVKILIPLPTMK</sequence>
<keyword evidence="1" id="KW-0472">Membrane</keyword>
<feature type="transmembrane region" description="Helical" evidence="1">
    <location>
        <begin position="190"/>
        <end position="210"/>
    </location>
</feature>
<name>A0A0C7R8N7_PARSO</name>
<evidence type="ECO:0000313" key="4">
    <source>
        <dbReference type="Proteomes" id="UP000049127"/>
    </source>
</evidence>
<dbReference type="InterPro" id="IPR036890">
    <property type="entry name" value="HATPase_C_sf"/>
</dbReference>
<dbReference type="Gene3D" id="3.30.565.10">
    <property type="entry name" value="Histidine kinase-like ATPase, C-terminal domain"/>
    <property type="match status" value="1"/>
</dbReference>
<keyword evidence="1" id="KW-0812">Transmembrane</keyword>
<evidence type="ECO:0000259" key="2">
    <source>
        <dbReference type="Pfam" id="PF14501"/>
    </source>
</evidence>